<evidence type="ECO:0000313" key="3">
    <source>
        <dbReference type="EMBL" id="GEM50521.1"/>
    </source>
</evidence>
<dbReference type="Gene3D" id="2.40.50.100">
    <property type="match status" value="1"/>
</dbReference>
<dbReference type="Gene3D" id="1.10.287.470">
    <property type="entry name" value="Helix hairpin bin"/>
    <property type="match status" value="1"/>
</dbReference>
<evidence type="ECO:0000256" key="1">
    <source>
        <dbReference type="ARBA" id="ARBA00004196"/>
    </source>
</evidence>
<dbReference type="OrthoDB" id="1957187at2"/>
<gene>
    <name evidence="3" type="ORF">EB1_03110</name>
</gene>
<protein>
    <submittedName>
        <fullName evidence="3">ABC transporter permease</fullName>
    </submittedName>
</protein>
<proteinExistence type="predicted"/>
<organism evidence="3 4">
    <name type="scientific">Empedobacter brevis NBRC 14943 = ATCC 43319</name>
    <dbReference type="NCBI Taxonomy" id="1218108"/>
    <lineage>
        <taxon>Bacteria</taxon>
        <taxon>Pseudomonadati</taxon>
        <taxon>Bacteroidota</taxon>
        <taxon>Flavobacteriia</taxon>
        <taxon>Flavobacteriales</taxon>
        <taxon>Weeksellaceae</taxon>
        <taxon>Empedobacter</taxon>
    </lineage>
</organism>
<name>A0A511NDV8_9FLAO</name>
<dbReference type="STRING" id="1218108.GCA_000382425_00311"/>
<sequence>MDTKIKHKNKKYKRFGLLVATVVVLGASSIYLMKRPRTLTVNINELRIKNVSEENFEDFVIFQAQIEPINSILINVIEGGSVQEIFVENGEMVTKGLPIARLYNPNTELNYLTQETAIIEQMNQLNVSKLSIRNQELDLSKDFVAIEHDYNQSKLDFELNKKLYDREVLAKNEWENTQEKIRYQQERKAIIQKSLIKERESNTIQLKQINEALGIMQKSLKTLRQNKKNFLVLAPETGRLSSFEANLGQSLEAGKSIGKVDILSGYKLVAMVDEYYLDRIQENQYGQIEMKGKTIKVKVTKISPEIKNGKFKAELEFIDQLPENLQEGLSVGVKLILSEKEKKLVVPKGSFYATTQGKWIFVVKNDKAIRRKIELGRENPTVYEVLSGLKTNEKVIISNYEDYKEVQELTIKNNNND</sequence>
<dbReference type="PANTHER" id="PTHR32347">
    <property type="entry name" value="EFFLUX SYSTEM COMPONENT YKNX-RELATED"/>
    <property type="match status" value="1"/>
</dbReference>
<comment type="caution">
    <text evidence="3">The sequence shown here is derived from an EMBL/GenBank/DDBJ whole genome shotgun (WGS) entry which is preliminary data.</text>
</comment>
<accession>A0A511NDV8</accession>
<evidence type="ECO:0000313" key="4">
    <source>
        <dbReference type="Proteomes" id="UP000321245"/>
    </source>
</evidence>
<evidence type="ECO:0000256" key="2">
    <source>
        <dbReference type="ARBA" id="ARBA00023054"/>
    </source>
</evidence>
<keyword evidence="4" id="KW-1185">Reference proteome</keyword>
<dbReference type="PANTHER" id="PTHR32347:SF23">
    <property type="entry name" value="BLL5650 PROTEIN"/>
    <property type="match status" value="1"/>
</dbReference>
<dbReference type="Proteomes" id="UP000321245">
    <property type="component" value="Unassembled WGS sequence"/>
</dbReference>
<keyword evidence="2" id="KW-0175">Coiled coil</keyword>
<dbReference type="GO" id="GO:0030313">
    <property type="term" value="C:cell envelope"/>
    <property type="evidence" value="ECO:0007669"/>
    <property type="project" value="UniProtKB-SubCell"/>
</dbReference>
<dbReference type="GeneID" id="84648605"/>
<comment type="subcellular location">
    <subcellularLocation>
        <location evidence="1">Cell envelope</location>
    </subcellularLocation>
</comment>
<reference evidence="3 4" key="1">
    <citation type="submission" date="2019-07" db="EMBL/GenBank/DDBJ databases">
        <title>Whole genome shotgun sequence of Empedobacter brevis NBRC 14943.</title>
        <authorList>
            <person name="Hosoyama A."/>
            <person name="Uohara A."/>
            <person name="Ohji S."/>
            <person name="Ichikawa N."/>
        </authorList>
    </citation>
    <scope>NUCLEOTIDE SEQUENCE [LARGE SCALE GENOMIC DNA]</scope>
    <source>
        <strain evidence="3 4">NBRC 14943</strain>
    </source>
</reference>
<dbReference type="EMBL" id="BJXC01000001">
    <property type="protein sequence ID" value="GEM50521.1"/>
    <property type="molecule type" value="Genomic_DNA"/>
</dbReference>
<dbReference type="AlphaFoldDB" id="A0A511NDV8"/>
<dbReference type="RefSeq" id="WP_019973813.1">
    <property type="nucleotide sequence ID" value="NZ_BJXC01000001.1"/>
</dbReference>
<dbReference type="InterPro" id="IPR050465">
    <property type="entry name" value="UPF0194_transport"/>
</dbReference>
<dbReference type="Gene3D" id="2.40.30.170">
    <property type="match status" value="1"/>
</dbReference>
<dbReference type="Gene3D" id="2.40.420.20">
    <property type="match status" value="1"/>
</dbReference>